<dbReference type="Proteomes" id="UP000886748">
    <property type="component" value="Unassembled WGS sequence"/>
</dbReference>
<evidence type="ECO:0000313" key="2">
    <source>
        <dbReference type="Proteomes" id="UP000886748"/>
    </source>
</evidence>
<comment type="caution">
    <text evidence="1">The sequence shown here is derived from an EMBL/GenBank/DDBJ whole genome shotgun (WGS) entry which is preliminary data.</text>
</comment>
<protein>
    <submittedName>
        <fullName evidence="1">Uncharacterized protein</fullName>
    </submittedName>
</protein>
<reference evidence="1" key="2">
    <citation type="journal article" date="2021" name="PeerJ">
        <title>Extensive microbial diversity within the chicken gut microbiome revealed by metagenomics and culture.</title>
        <authorList>
            <person name="Gilroy R."/>
            <person name="Ravi A."/>
            <person name="Getino M."/>
            <person name="Pursley I."/>
            <person name="Horton D.L."/>
            <person name="Alikhan N.F."/>
            <person name="Baker D."/>
            <person name="Gharbi K."/>
            <person name="Hall N."/>
            <person name="Watson M."/>
            <person name="Adriaenssens E.M."/>
            <person name="Foster-Nyarko E."/>
            <person name="Jarju S."/>
            <person name="Secka A."/>
            <person name="Antonio M."/>
            <person name="Oren A."/>
            <person name="Chaudhuri R.R."/>
            <person name="La Ragione R."/>
            <person name="Hildebrand F."/>
            <person name="Pallen M.J."/>
        </authorList>
    </citation>
    <scope>NUCLEOTIDE SEQUENCE</scope>
    <source>
        <strain evidence="1">CHK154-7741</strain>
    </source>
</reference>
<proteinExistence type="predicted"/>
<evidence type="ECO:0000313" key="1">
    <source>
        <dbReference type="EMBL" id="HIU92112.1"/>
    </source>
</evidence>
<accession>A0A9D1SRJ5</accession>
<sequence>MPKENCTVTVTEFAIYPPPFMTFSTPAKKSFRMRFNRFIDELKHFDLKAVKENLLFNPVGKKTEVFKSQKDLSSQSQKALAIYSVIDSAQKDVEEIKNIMIRRFER</sequence>
<dbReference type="AlphaFoldDB" id="A0A9D1SRJ5"/>
<reference evidence="1" key="1">
    <citation type="submission" date="2020-10" db="EMBL/GenBank/DDBJ databases">
        <authorList>
            <person name="Gilroy R."/>
        </authorList>
    </citation>
    <scope>NUCLEOTIDE SEQUENCE</scope>
    <source>
        <strain evidence="1">CHK154-7741</strain>
    </source>
</reference>
<name>A0A9D1SRJ5_9CLOT</name>
<gene>
    <name evidence="1" type="ORF">IAD26_03135</name>
</gene>
<organism evidence="1 2">
    <name type="scientific">Candidatus Limenecus avicola</name>
    <dbReference type="NCBI Taxonomy" id="2840847"/>
    <lineage>
        <taxon>Bacteria</taxon>
        <taxon>Bacillati</taxon>
        <taxon>Bacillota</taxon>
        <taxon>Clostridia</taxon>
        <taxon>Eubacteriales</taxon>
        <taxon>Clostridiaceae</taxon>
        <taxon>Clostridiaceae incertae sedis</taxon>
        <taxon>Candidatus Limenecus</taxon>
    </lineage>
</organism>
<dbReference type="EMBL" id="DVOD01000021">
    <property type="protein sequence ID" value="HIU92112.1"/>
    <property type="molecule type" value="Genomic_DNA"/>
</dbReference>